<feature type="transmembrane region" description="Helical" evidence="6">
    <location>
        <begin position="100"/>
        <end position="120"/>
    </location>
</feature>
<comment type="function">
    <text evidence="6">Gustatory receptor which mediates acceptance or avoidance behavior, depending on its substrates.</text>
</comment>
<keyword evidence="5 6" id="KW-0472">Membrane</keyword>
<feature type="transmembrane region" description="Helical" evidence="6">
    <location>
        <begin position="292"/>
        <end position="314"/>
    </location>
</feature>
<evidence type="ECO:0000256" key="5">
    <source>
        <dbReference type="ARBA" id="ARBA00023136"/>
    </source>
</evidence>
<feature type="transmembrane region" description="Helical" evidence="6">
    <location>
        <begin position="187"/>
        <end position="205"/>
    </location>
</feature>
<dbReference type="GO" id="GO:0050909">
    <property type="term" value="P:sensory perception of taste"/>
    <property type="evidence" value="ECO:0007669"/>
    <property type="project" value="InterPro"/>
</dbReference>
<keyword evidence="6" id="KW-0807">Transducer</keyword>
<name>A0A8B8FN37_9HEMI</name>
<evidence type="ECO:0000256" key="1">
    <source>
        <dbReference type="ARBA" id="ARBA00004651"/>
    </source>
</evidence>
<evidence type="ECO:0000313" key="8">
    <source>
        <dbReference type="RefSeq" id="XP_025412092.1"/>
    </source>
</evidence>
<gene>
    <name evidence="8" type="primary">LOC112684671</name>
</gene>
<feature type="transmembrane region" description="Helical" evidence="6">
    <location>
        <begin position="367"/>
        <end position="387"/>
    </location>
</feature>
<organism evidence="7 8">
    <name type="scientific">Sipha flava</name>
    <name type="common">yellow sugarcane aphid</name>
    <dbReference type="NCBI Taxonomy" id="143950"/>
    <lineage>
        <taxon>Eukaryota</taxon>
        <taxon>Metazoa</taxon>
        <taxon>Ecdysozoa</taxon>
        <taxon>Arthropoda</taxon>
        <taxon>Hexapoda</taxon>
        <taxon>Insecta</taxon>
        <taxon>Pterygota</taxon>
        <taxon>Neoptera</taxon>
        <taxon>Paraneoptera</taxon>
        <taxon>Hemiptera</taxon>
        <taxon>Sternorrhyncha</taxon>
        <taxon>Aphidomorpha</taxon>
        <taxon>Aphidoidea</taxon>
        <taxon>Aphididae</taxon>
        <taxon>Sipha</taxon>
    </lineage>
</organism>
<dbReference type="InterPro" id="IPR013604">
    <property type="entry name" value="7TM_chemorcpt"/>
</dbReference>
<evidence type="ECO:0000256" key="3">
    <source>
        <dbReference type="ARBA" id="ARBA00022692"/>
    </source>
</evidence>
<dbReference type="GeneID" id="112684671"/>
<feature type="transmembrane region" description="Helical" evidence="6">
    <location>
        <begin position="253"/>
        <end position="280"/>
    </location>
</feature>
<comment type="subcellular location">
    <subcellularLocation>
        <location evidence="1 6">Cell membrane</location>
        <topology evidence="1 6">Multi-pass membrane protein</topology>
    </subcellularLocation>
</comment>
<evidence type="ECO:0000256" key="2">
    <source>
        <dbReference type="ARBA" id="ARBA00022475"/>
    </source>
</evidence>
<evidence type="ECO:0000256" key="4">
    <source>
        <dbReference type="ARBA" id="ARBA00022989"/>
    </source>
</evidence>
<keyword evidence="7" id="KW-1185">Reference proteome</keyword>
<dbReference type="Pfam" id="PF08395">
    <property type="entry name" value="7tm_7"/>
    <property type="match status" value="1"/>
</dbReference>
<keyword evidence="3 6" id="KW-0812">Transmembrane</keyword>
<feature type="transmembrane region" description="Helical" evidence="6">
    <location>
        <begin position="157"/>
        <end position="181"/>
    </location>
</feature>
<reference evidence="8" key="1">
    <citation type="submission" date="2025-08" db="UniProtKB">
        <authorList>
            <consortium name="RefSeq"/>
        </authorList>
    </citation>
    <scope>IDENTIFICATION</scope>
    <source>
        <tissue evidence="8">Whole body</tissue>
    </source>
</reference>
<dbReference type="GO" id="GO:0005886">
    <property type="term" value="C:plasma membrane"/>
    <property type="evidence" value="ECO:0007669"/>
    <property type="project" value="UniProtKB-SubCell"/>
</dbReference>
<dbReference type="Proteomes" id="UP000694846">
    <property type="component" value="Unplaced"/>
</dbReference>
<accession>A0A8B8FN37</accession>
<evidence type="ECO:0000256" key="6">
    <source>
        <dbReference type="RuleBase" id="RU363108"/>
    </source>
</evidence>
<evidence type="ECO:0000313" key="7">
    <source>
        <dbReference type="Proteomes" id="UP000694846"/>
    </source>
</evidence>
<comment type="similarity">
    <text evidence="6">Belongs to the insect chemoreceptor superfamily. Gustatory receptor (GR) family.</text>
</comment>
<dbReference type="RefSeq" id="XP_025412092.1">
    <property type="nucleotide sequence ID" value="XM_025556307.1"/>
</dbReference>
<feature type="transmembrane region" description="Helical" evidence="6">
    <location>
        <begin position="59"/>
        <end position="80"/>
    </location>
</feature>
<keyword evidence="2 6" id="KW-1003">Cell membrane</keyword>
<sequence>MFSKQIFVYKNNAYDRKNTVRIKNQKSTYFKQLKLNIIALKLFGVMPLTEDENGPKFKLFSWIMLYSFSIFVCLICLLFNKLYGDYRYYSESSDLDIFNFTSRIAGSAMTLVVFTIPFFWMDMKNIPNYWNRWNIFEDKFESCMRKPLHLNVTKRSWIVTILPIVLITSNIGISVTLIKVWKVANSILFITIFAIINLSVGYFHINCHIFRNISKDINQRLMELIVTKKSAIKFREHAELWCYMSHMITDFGIVHGGMFCSTAIVMYISSTITLFVVFMILISPESYKVSPILLPATFSSSILMIYSESAYTALSEIGPKLRWKILNLIVCGVVEQTQREVQDFLEIIQLCRTNITFGGYCNVNRELFLNFLFAVIFNLIVAFQSQILPKQLVSSE</sequence>
<proteinExistence type="inferred from homology"/>
<dbReference type="GO" id="GO:0007165">
    <property type="term" value="P:signal transduction"/>
    <property type="evidence" value="ECO:0007669"/>
    <property type="project" value="UniProtKB-KW"/>
</dbReference>
<keyword evidence="6 8" id="KW-0675">Receptor</keyword>
<keyword evidence="4 6" id="KW-1133">Transmembrane helix</keyword>
<dbReference type="OrthoDB" id="6625921at2759"/>
<dbReference type="CTD" id="33251"/>
<protein>
    <recommendedName>
        <fullName evidence="6">Gustatory receptor</fullName>
    </recommendedName>
</protein>
<dbReference type="AlphaFoldDB" id="A0A8B8FN37"/>